<feature type="compositionally biased region" description="Basic and acidic residues" evidence="1">
    <location>
        <begin position="1"/>
        <end position="11"/>
    </location>
</feature>
<name>A0A8S3QB05_MYTED</name>
<feature type="compositionally biased region" description="Basic and acidic residues" evidence="1">
    <location>
        <begin position="37"/>
        <end position="56"/>
    </location>
</feature>
<keyword evidence="3" id="KW-1185">Reference proteome</keyword>
<gene>
    <name evidence="2" type="ORF">MEDL_6933</name>
</gene>
<sequence length="213" mass="24954">MMHSQEQEKRLNQTPARRITSNFNKAKQNISKQNLNAREEDGRKKMSEHGEGYNKTVELDKSDKMMRETDITMSEMKQSIRNFKKKKSPGPDNITNEMLQHLGNSSFKYFAGHFNLSWRQGQVPQCWKDAIMMQILKKGKNKSKVSKLPSYKPNKQLFGEAEQDTAHLLQSCNLHQALRDKIWHSVTSKRSYTDQWIPNRRPPDLYNRTSIQV</sequence>
<protein>
    <submittedName>
        <fullName evidence="2">Uncharacterized protein</fullName>
    </submittedName>
</protein>
<dbReference type="PANTHER" id="PTHR19446">
    <property type="entry name" value="REVERSE TRANSCRIPTASES"/>
    <property type="match status" value="1"/>
</dbReference>
<organism evidence="2 3">
    <name type="scientific">Mytilus edulis</name>
    <name type="common">Blue mussel</name>
    <dbReference type="NCBI Taxonomy" id="6550"/>
    <lineage>
        <taxon>Eukaryota</taxon>
        <taxon>Metazoa</taxon>
        <taxon>Spiralia</taxon>
        <taxon>Lophotrochozoa</taxon>
        <taxon>Mollusca</taxon>
        <taxon>Bivalvia</taxon>
        <taxon>Autobranchia</taxon>
        <taxon>Pteriomorphia</taxon>
        <taxon>Mytilida</taxon>
        <taxon>Mytiloidea</taxon>
        <taxon>Mytilidae</taxon>
        <taxon>Mytilinae</taxon>
        <taxon>Mytilus</taxon>
    </lineage>
</organism>
<reference evidence="2" key="1">
    <citation type="submission" date="2021-03" db="EMBL/GenBank/DDBJ databases">
        <authorList>
            <person name="Bekaert M."/>
        </authorList>
    </citation>
    <scope>NUCLEOTIDE SEQUENCE</scope>
</reference>
<dbReference type="Proteomes" id="UP000683360">
    <property type="component" value="Unassembled WGS sequence"/>
</dbReference>
<dbReference type="AlphaFoldDB" id="A0A8S3QB05"/>
<feature type="compositionally biased region" description="Polar residues" evidence="1">
    <location>
        <begin position="12"/>
        <end position="36"/>
    </location>
</feature>
<feature type="region of interest" description="Disordered" evidence="1">
    <location>
        <begin position="1"/>
        <end position="56"/>
    </location>
</feature>
<evidence type="ECO:0000313" key="3">
    <source>
        <dbReference type="Proteomes" id="UP000683360"/>
    </source>
</evidence>
<accession>A0A8S3QB05</accession>
<comment type="caution">
    <text evidence="2">The sequence shown here is derived from an EMBL/GenBank/DDBJ whole genome shotgun (WGS) entry which is preliminary data.</text>
</comment>
<evidence type="ECO:0000256" key="1">
    <source>
        <dbReference type="SAM" id="MobiDB-lite"/>
    </source>
</evidence>
<dbReference type="EMBL" id="CAJPWZ010000369">
    <property type="protein sequence ID" value="CAG2191739.1"/>
    <property type="molecule type" value="Genomic_DNA"/>
</dbReference>
<evidence type="ECO:0000313" key="2">
    <source>
        <dbReference type="EMBL" id="CAG2191739.1"/>
    </source>
</evidence>
<dbReference type="OrthoDB" id="6147158at2759"/>
<proteinExistence type="predicted"/>